<dbReference type="EMBL" id="UFUW01000001">
    <property type="protein sequence ID" value="SUX24489.1"/>
    <property type="molecule type" value="Genomic_DNA"/>
</dbReference>
<comment type="catalytic activity">
    <reaction evidence="1 9">
        <text>a myo-inositol phosphate + H2O = myo-inositol + phosphate</text>
        <dbReference type="Rhea" id="RHEA:24056"/>
        <dbReference type="ChEBI" id="CHEBI:15377"/>
        <dbReference type="ChEBI" id="CHEBI:17268"/>
        <dbReference type="ChEBI" id="CHEBI:43474"/>
        <dbReference type="ChEBI" id="CHEBI:84139"/>
        <dbReference type="EC" id="3.1.3.25"/>
    </reaction>
</comment>
<feature type="binding site" evidence="8">
    <location>
        <position position="216"/>
    </location>
    <ligand>
        <name>Mg(2+)</name>
        <dbReference type="ChEBI" id="CHEBI:18420"/>
        <label>1</label>
        <note>catalytic</note>
    </ligand>
</feature>
<dbReference type="GO" id="GO:0046854">
    <property type="term" value="P:phosphatidylinositol phosphate biosynthetic process"/>
    <property type="evidence" value="ECO:0007669"/>
    <property type="project" value="InterPro"/>
</dbReference>
<dbReference type="EC" id="3.1.3.25" evidence="9"/>
<dbReference type="GO" id="GO:0046872">
    <property type="term" value="F:metal ion binding"/>
    <property type="evidence" value="ECO:0007669"/>
    <property type="project" value="UniProtKB-KW"/>
</dbReference>
<evidence type="ECO:0000256" key="6">
    <source>
        <dbReference type="ARBA" id="ARBA00022814"/>
    </source>
</evidence>
<dbReference type="RefSeq" id="WP_006985413.1">
    <property type="nucleotide sequence ID" value="NZ_JBHLZC010000003.1"/>
</dbReference>
<comment type="cofactor">
    <cofactor evidence="2 8 9">
        <name>Mg(2+)</name>
        <dbReference type="ChEBI" id="CHEBI:18420"/>
    </cofactor>
</comment>
<dbReference type="InterPro" id="IPR033942">
    <property type="entry name" value="IMPase"/>
</dbReference>
<organism evidence="10 11">
    <name type="scientific">Cardiobacterium valvarum</name>
    <dbReference type="NCBI Taxonomy" id="194702"/>
    <lineage>
        <taxon>Bacteria</taxon>
        <taxon>Pseudomonadati</taxon>
        <taxon>Pseudomonadota</taxon>
        <taxon>Gammaproteobacteria</taxon>
        <taxon>Cardiobacteriales</taxon>
        <taxon>Cardiobacteriaceae</taxon>
        <taxon>Cardiobacterium</taxon>
    </lineage>
</organism>
<dbReference type="PANTHER" id="PTHR20854">
    <property type="entry name" value="INOSITOL MONOPHOSPHATASE"/>
    <property type="match status" value="1"/>
</dbReference>
<dbReference type="GO" id="GO:0006020">
    <property type="term" value="P:inositol metabolic process"/>
    <property type="evidence" value="ECO:0007669"/>
    <property type="project" value="TreeGrafter"/>
</dbReference>
<evidence type="ECO:0000256" key="2">
    <source>
        <dbReference type="ARBA" id="ARBA00001946"/>
    </source>
</evidence>
<feature type="binding site" evidence="8">
    <location>
        <position position="69"/>
    </location>
    <ligand>
        <name>Mg(2+)</name>
        <dbReference type="ChEBI" id="CHEBI:18420"/>
        <label>1</label>
        <note>catalytic</note>
    </ligand>
</feature>
<feature type="binding site" evidence="8">
    <location>
        <position position="90"/>
    </location>
    <ligand>
        <name>Mg(2+)</name>
        <dbReference type="ChEBI" id="CHEBI:18420"/>
        <label>2</label>
    </ligand>
</feature>
<dbReference type="PANTHER" id="PTHR20854:SF4">
    <property type="entry name" value="INOSITOL-1-MONOPHOSPHATASE-RELATED"/>
    <property type="match status" value="1"/>
</dbReference>
<evidence type="ECO:0000256" key="5">
    <source>
        <dbReference type="ARBA" id="ARBA00022801"/>
    </source>
</evidence>
<dbReference type="PRINTS" id="PR01959">
    <property type="entry name" value="SBIMPHPHTASE"/>
</dbReference>
<keyword evidence="11" id="KW-1185">Reference proteome</keyword>
<dbReference type="Proteomes" id="UP000254572">
    <property type="component" value="Unassembled WGS sequence"/>
</dbReference>
<dbReference type="GO" id="GO:0007165">
    <property type="term" value="P:signal transduction"/>
    <property type="evidence" value="ECO:0007669"/>
    <property type="project" value="TreeGrafter"/>
</dbReference>
<dbReference type="PROSITE" id="PS00629">
    <property type="entry name" value="IMP_1"/>
    <property type="match status" value="1"/>
</dbReference>
<gene>
    <name evidence="10" type="primary">suhB</name>
    <name evidence="10" type="ORF">NCTC13294_01897</name>
</gene>
<dbReference type="Gene3D" id="3.30.540.10">
    <property type="entry name" value="Fructose-1,6-Bisphosphatase, subunit A, domain 1"/>
    <property type="match status" value="1"/>
</dbReference>
<dbReference type="InterPro" id="IPR020583">
    <property type="entry name" value="Inositol_monoP_metal-BS"/>
</dbReference>
<feature type="binding site" evidence="8">
    <location>
        <position position="88"/>
    </location>
    <ligand>
        <name>Mg(2+)</name>
        <dbReference type="ChEBI" id="CHEBI:18420"/>
        <label>1</label>
        <note>catalytic</note>
    </ligand>
</feature>
<evidence type="ECO:0000313" key="11">
    <source>
        <dbReference type="Proteomes" id="UP000254572"/>
    </source>
</evidence>
<keyword evidence="6" id="KW-0804">Transcription</keyword>
<evidence type="ECO:0000256" key="9">
    <source>
        <dbReference type="RuleBase" id="RU364068"/>
    </source>
</evidence>
<evidence type="ECO:0000256" key="8">
    <source>
        <dbReference type="PIRSR" id="PIRSR600760-2"/>
    </source>
</evidence>
<dbReference type="CDD" id="cd01639">
    <property type="entry name" value="IMPase"/>
    <property type="match status" value="1"/>
</dbReference>
<dbReference type="PROSITE" id="PS00630">
    <property type="entry name" value="IMP_2"/>
    <property type="match status" value="1"/>
</dbReference>
<evidence type="ECO:0000256" key="4">
    <source>
        <dbReference type="ARBA" id="ARBA00022723"/>
    </source>
</evidence>
<keyword evidence="4 8" id="KW-0479">Metal-binding</keyword>
<evidence type="ECO:0000256" key="7">
    <source>
        <dbReference type="ARBA" id="ARBA00022842"/>
    </source>
</evidence>
<dbReference type="GO" id="GO:0031564">
    <property type="term" value="P:transcription antitermination"/>
    <property type="evidence" value="ECO:0007669"/>
    <property type="project" value="UniProtKB-KW"/>
</dbReference>
<evidence type="ECO:0000256" key="1">
    <source>
        <dbReference type="ARBA" id="ARBA00001033"/>
    </source>
</evidence>
<keyword evidence="6" id="KW-0889">Transcription antitermination</keyword>
<dbReference type="FunFam" id="3.40.190.80:FF:000020">
    <property type="entry name" value="Fructose-1,6-bisphosphatase/inositol-1-monophosphatase"/>
    <property type="match status" value="1"/>
</dbReference>
<evidence type="ECO:0000256" key="3">
    <source>
        <dbReference type="ARBA" id="ARBA00009759"/>
    </source>
</evidence>
<keyword evidence="6" id="KW-0805">Transcription regulation</keyword>
<dbReference type="PRINTS" id="PR00377">
    <property type="entry name" value="IMPHPHTASES"/>
</dbReference>
<reference evidence="10 11" key="1">
    <citation type="submission" date="2018-06" db="EMBL/GenBank/DDBJ databases">
        <authorList>
            <consortium name="Pathogen Informatics"/>
            <person name="Doyle S."/>
        </authorList>
    </citation>
    <scope>NUCLEOTIDE SEQUENCE [LARGE SCALE GENOMIC DNA]</scope>
    <source>
        <strain evidence="10 11">NCTC13294</strain>
    </source>
</reference>
<dbReference type="InterPro" id="IPR022337">
    <property type="entry name" value="Inositol_monophosphatase_SuhB"/>
</dbReference>
<name>A0A381EC84_9GAMM</name>
<dbReference type="AlphaFoldDB" id="A0A381EC84"/>
<accession>A0A381EC84</accession>
<dbReference type="InterPro" id="IPR020550">
    <property type="entry name" value="Inositol_monophosphatase_CS"/>
</dbReference>
<dbReference type="InterPro" id="IPR000760">
    <property type="entry name" value="Inositol_monophosphatase-like"/>
</dbReference>
<dbReference type="FunFam" id="3.30.540.10:FF:000003">
    <property type="entry name" value="Inositol-1-monophosphatase"/>
    <property type="match status" value="1"/>
</dbReference>
<comment type="similarity">
    <text evidence="3 9">Belongs to the inositol monophosphatase superfamily.</text>
</comment>
<sequence length="265" mass="28969">MAMNPMLTIARRAAEEAGKILQLGQRQLDQIQIEEKGRGDLVSVVDRRAEDVIKNVLLDKYPQHDFLGEESGETRASAEESEYCWVIDPLDGTTNYLHGLPQFAVSIGLLKRGKPELGVVYNPVSEEWFTAARGEGAQLNGRRLRVSGLRDGGRAIAATGFPFRDPDLLTRQYALLASVLQEIADVRRLGSAALDLCFVAANRLDGYFEMGIKPWDICAGLLIAQEAGAIVSDFSGGQDMLERGEIVAGNIYLHKILLTRLAAAA</sequence>
<dbReference type="Gene3D" id="3.40.190.80">
    <property type="match status" value="1"/>
</dbReference>
<proteinExistence type="inferred from homology"/>
<evidence type="ECO:0000313" key="10">
    <source>
        <dbReference type="EMBL" id="SUX24489.1"/>
    </source>
</evidence>
<keyword evidence="7 8" id="KW-0460">Magnesium</keyword>
<dbReference type="SUPFAM" id="SSF56655">
    <property type="entry name" value="Carbohydrate phosphatase"/>
    <property type="match status" value="1"/>
</dbReference>
<feature type="binding site" evidence="8">
    <location>
        <position position="91"/>
    </location>
    <ligand>
        <name>Mg(2+)</name>
        <dbReference type="ChEBI" id="CHEBI:18420"/>
        <label>1</label>
        <note>catalytic</note>
    </ligand>
</feature>
<dbReference type="GO" id="GO:0008934">
    <property type="term" value="F:inositol monophosphate 1-phosphatase activity"/>
    <property type="evidence" value="ECO:0007669"/>
    <property type="project" value="InterPro"/>
</dbReference>
<protein>
    <recommendedName>
        <fullName evidence="9">Inositol-1-monophosphatase</fullName>
        <ecNumber evidence="9">3.1.3.25</ecNumber>
    </recommendedName>
</protein>
<dbReference type="Pfam" id="PF00459">
    <property type="entry name" value="Inositol_P"/>
    <property type="match status" value="1"/>
</dbReference>
<keyword evidence="5 9" id="KW-0378">Hydrolase</keyword>